<accession>A0ACD3A9F1</accession>
<evidence type="ECO:0000313" key="1">
    <source>
        <dbReference type="EMBL" id="TFK62350.1"/>
    </source>
</evidence>
<dbReference type="EMBL" id="ML208588">
    <property type="protein sequence ID" value="TFK62350.1"/>
    <property type="molecule type" value="Genomic_DNA"/>
</dbReference>
<sequence length="683" mass="77936">MDLSDQSTIQINTPYSVINNTINHISSSSKSERASGTKPRSDFDASLRRIFARRAVKSASFDAAERGDPPKCHPDTRIAVQDSLVAWRSNRAAGPVRLISGWAGTGKTTIAQTMAEYWAKQGQLGGSFFFSRSSKERSETDRVVETILHQFLQKFGADVDLGSLNIGTGLWNLFVGVLVFTSLSRPEPVVIVIDGLDEVSIAYDQVYLLREILKYLDKLGSSVKFLISCRPERHLENLFSEFAHQLGPSYRIHLGQSEGDRNDIRTFLRVSFDRICQDRRNDEAMSITDGPWPPQEEIEELVDRASGQFIFGATVVRFVDDETEDPVEMLNLVMERRTPSFAAIDQLYVVILTRVGEKLDQNKKPLELRQLMHNLILHVNYEPSSSLAIAEFWFEKEVTVNILVKHLQALLIRPTDAHDQDSQNTIQFRHKSFHDFFVRPSASHDSHPFSLAGMNPVSKFFFSLRTHAKKAAARPGVRELHRSQQLGYAFLYLYDHPPVILPFEEAARRLHQAYIQDRPTFRGCVCLPQLEHIMSDIRALCAFTACRQNDCVANSDLLTMCRMIAIPHFILLWRERKRSSPFLFPILIFLLWFRVMLYGILYDPSTAFYGTIRALIYRPSSLNRQARCIAIVNGLLCIAVLVNTRWDVVLLLYLSHTIASFLLRRILRFDTLDIRPHDSSITT</sequence>
<reference evidence="1 2" key="1">
    <citation type="journal article" date="2019" name="Nat. Ecol. Evol.">
        <title>Megaphylogeny resolves global patterns of mushroom evolution.</title>
        <authorList>
            <person name="Varga T."/>
            <person name="Krizsan K."/>
            <person name="Foldi C."/>
            <person name="Dima B."/>
            <person name="Sanchez-Garcia M."/>
            <person name="Sanchez-Ramirez S."/>
            <person name="Szollosi G.J."/>
            <person name="Szarkandi J.G."/>
            <person name="Papp V."/>
            <person name="Albert L."/>
            <person name="Andreopoulos W."/>
            <person name="Angelini C."/>
            <person name="Antonin V."/>
            <person name="Barry K.W."/>
            <person name="Bougher N.L."/>
            <person name="Buchanan P."/>
            <person name="Buyck B."/>
            <person name="Bense V."/>
            <person name="Catcheside P."/>
            <person name="Chovatia M."/>
            <person name="Cooper J."/>
            <person name="Damon W."/>
            <person name="Desjardin D."/>
            <person name="Finy P."/>
            <person name="Geml J."/>
            <person name="Haridas S."/>
            <person name="Hughes K."/>
            <person name="Justo A."/>
            <person name="Karasinski D."/>
            <person name="Kautmanova I."/>
            <person name="Kiss B."/>
            <person name="Kocsube S."/>
            <person name="Kotiranta H."/>
            <person name="LaButti K.M."/>
            <person name="Lechner B.E."/>
            <person name="Liimatainen K."/>
            <person name="Lipzen A."/>
            <person name="Lukacs Z."/>
            <person name="Mihaltcheva S."/>
            <person name="Morgado L.N."/>
            <person name="Niskanen T."/>
            <person name="Noordeloos M.E."/>
            <person name="Ohm R.A."/>
            <person name="Ortiz-Santana B."/>
            <person name="Ovrebo C."/>
            <person name="Racz N."/>
            <person name="Riley R."/>
            <person name="Savchenko A."/>
            <person name="Shiryaev A."/>
            <person name="Soop K."/>
            <person name="Spirin V."/>
            <person name="Szebenyi C."/>
            <person name="Tomsovsky M."/>
            <person name="Tulloss R.E."/>
            <person name="Uehling J."/>
            <person name="Grigoriev I.V."/>
            <person name="Vagvolgyi C."/>
            <person name="Papp T."/>
            <person name="Martin F.M."/>
            <person name="Miettinen O."/>
            <person name="Hibbett D.S."/>
            <person name="Nagy L.G."/>
        </authorList>
    </citation>
    <scope>NUCLEOTIDE SEQUENCE [LARGE SCALE GENOMIC DNA]</scope>
    <source>
        <strain evidence="1 2">NL-1719</strain>
    </source>
</reference>
<keyword evidence="2" id="KW-1185">Reference proteome</keyword>
<dbReference type="Proteomes" id="UP000308600">
    <property type="component" value="Unassembled WGS sequence"/>
</dbReference>
<protein>
    <submittedName>
        <fullName evidence="1">Uncharacterized protein</fullName>
    </submittedName>
</protein>
<proteinExistence type="predicted"/>
<gene>
    <name evidence="1" type="ORF">BDN72DRAFT_903308</name>
</gene>
<organism evidence="1 2">
    <name type="scientific">Pluteus cervinus</name>
    <dbReference type="NCBI Taxonomy" id="181527"/>
    <lineage>
        <taxon>Eukaryota</taxon>
        <taxon>Fungi</taxon>
        <taxon>Dikarya</taxon>
        <taxon>Basidiomycota</taxon>
        <taxon>Agaricomycotina</taxon>
        <taxon>Agaricomycetes</taxon>
        <taxon>Agaricomycetidae</taxon>
        <taxon>Agaricales</taxon>
        <taxon>Pluteineae</taxon>
        <taxon>Pluteaceae</taxon>
        <taxon>Pluteus</taxon>
    </lineage>
</organism>
<evidence type="ECO:0000313" key="2">
    <source>
        <dbReference type="Proteomes" id="UP000308600"/>
    </source>
</evidence>
<name>A0ACD3A9F1_9AGAR</name>